<proteinExistence type="predicted"/>
<organism evidence="1 2">
    <name type="scientific">Rhodopirellula baltica (strain DSM 10527 / NCIMB 13988 / SH1)</name>
    <dbReference type="NCBI Taxonomy" id="243090"/>
    <lineage>
        <taxon>Bacteria</taxon>
        <taxon>Pseudomonadati</taxon>
        <taxon>Planctomycetota</taxon>
        <taxon>Planctomycetia</taxon>
        <taxon>Pirellulales</taxon>
        <taxon>Pirellulaceae</taxon>
        <taxon>Rhodopirellula</taxon>
    </lineage>
</organism>
<gene>
    <name evidence="1" type="ordered locus">RB4204</name>
</gene>
<dbReference type="InParanoid" id="Q7UT02"/>
<reference evidence="1 2" key="1">
    <citation type="journal article" date="2003" name="Proc. Natl. Acad. Sci. U.S.A.">
        <title>Complete genome sequence of the marine planctomycete Pirellula sp. strain 1.</title>
        <authorList>
            <person name="Gloeckner F.O."/>
            <person name="Kube M."/>
            <person name="Bauer M."/>
            <person name="Teeling H."/>
            <person name="Lombardot T."/>
            <person name="Ludwig W."/>
            <person name="Gade D."/>
            <person name="Beck A."/>
            <person name="Borzym K."/>
            <person name="Heitmann K."/>
            <person name="Rabus R."/>
            <person name="Schlesner H."/>
            <person name="Amann R."/>
            <person name="Reinhardt R."/>
        </authorList>
    </citation>
    <scope>NUCLEOTIDE SEQUENCE [LARGE SCALE GENOMIC DNA]</scope>
    <source>
        <strain evidence="2">DSM 10527 / NCIMB 13988 / SH1</strain>
    </source>
</reference>
<dbReference type="EMBL" id="BX294140">
    <property type="protein sequence ID" value="CAD73640.1"/>
    <property type="molecule type" value="Genomic_DNA"/>
</dbReference>
<dbReference type="EnsemblBacteria" id="CAD73640">
    <property type="protein sequence ID" value="CAD73640"/>
    <property type="gene ID" value="RB4204"/>
</dbReference>
<evidence type="ECO:0000313" key="1">
    <source>
        <dbReference type="EMBL" id="CAD73640.1"/>
    </source>
</evidence>
<sequence>MLLGSLPNKQGVLLFILGRSIRVFQLRKLVLFYGARRYGSPVVPKPPSGSGSTRPTAAM</sequence>
<protein>
    <submittedName>
        <fullName evidence="1">Uncharacterized protein</fullName>
    </submittedName>
</protein>
<dbReference type="STRING" id="243090.RB4204"/>
<dbReference type="AlphaFoldDB" id="Q7UT02"/>
<name>Q7UT02_RHOBA</name>
<keyword evidence="2" id="KW-1185">Reference proteome</keyword>
<dbReference type="Proteomes" id="UP000001025">
    <property type="component" value="Chromosome"/>
</dbReference>
<accession>Q7UT02</accession>
<dbReference type="KEGG" id="rba:RB4204"/>
<evidence type="ECO:0000313" key="2">
    <source>
        <dbReference type="Proteomes" id="UP000001025"/>
    </source>
</evidence>
<dbReference type="HOGENOM" id="CLU_2957613_0_0_0"/>